<evidence type="ECO:0000313" key="1">
    <source>
        <dbReference type="EMBL" id="GAG46879.1"/>
    </source>
</evidence>
<dbReference type="AlphaFoldDB" id="X0XUE9"/>
<proteinExistence type="predicted"/>
<organism evidence="1">
    <name type="scientific">marine sediment metagenome</name>
    <dbReference type="NCBI Taxonomy" id="412755"/>
    <lineage>
        <taxon>unclassified sequences</taxon>
        <taxon>metagenomes</taxon>
        <taxon>ecological metagenomes</taxon>
    </lineage>
</organism>
<protein>
    <submittedName>
        <fullName evidence="1">Uncharacterized protein</fullName>
    </submittedName>
</protein>
<name>X0XUE9_9ZZZZ</name>
<comment type="caution">
    <text evidence="1">The sequence shown here is derived from an EMBL/GenBank/DDBJ whole genome shotgun (WGS) entry which is preliminary data.</text>
</comment>
<accession>X0XUE9</accession>
<sequence>LRPPSYARNDMDAKELKQLGERMHSLVPSGVYCYDENGVCPFWGKNEAYPKQANGFCLLLGQSDWDEATCPTYRCVYRKNGNPKDIPDISLGLLWDQVKQCGINED</sequence>
<reference evidence="1" key="1">
    <citation type="journal article" date="2014" name="Front. Microbiol.">
        <title>High frequency of phylogenetically diverse reductive dehalogenase-homologous genes in deep subseafloor sedimentary metagenomes.</title>
        <authorList>
            <person name="Kawai M."/>
            <person name="Futagami T."/>
            <person name="Toyoda A."/>
            <person name="Takaki Y."/>
            <person name="Nishi S."/>
            <person name="Hori S."/>
            <person name="Arai W."/>
            <person name="Tsubouchi T."/>
            <person name="Morono Y."/>
            <person name="Uchiyama I."/>
            <person name="Ito T."/>
            <person name="Fujiyama A."/>
            <person name="Inagaki F."/>
            <person name="Takami H."/>
        </authorList>
    </citation>
    <scope>NUCLEOTIDE SEQUENCE</scope>
    <source>
        <strain evidence="1">Expedition CK06-06</strain>
    </source>
</reference>
<dbReference type="EMBL" id="BARS01052907">
    <property type="protein sequence ID" value="GAG46879.1"/>
    <property type="molecule type" value="Genomic_DNA"/>
</dbReference>
<gene>
    <name evidence="1" type="ORF">S01H1_78598</name>
</gene>
<feature type="non-terminal residue" evidence="1">
    <location>
        <position position="1"/>
    </location>
</feature>